<dbReference type="Proteomes" id="UP000823775">
    <property type="component" value="Unassembled WGS sequence"/>
</dbReference>
<organism evidence="1 2">
    <name type="scientific">Datura stramonium</name>
    <name type="common">Jimsonweed</name>
    <name type="synonym">Common thornapple</name>
    <dbReference type="NCBI Taxonomy" id="4076"/>
    <lineage>
        <taxon>Eukaryota</taxon>
        <taxon>Viridiplantae</taxon>
        <taxon>Streptophyta</taxon>
        <taxon>Embryophyta</taxon>
        <taxon>Tracheophyta</taxon>
        <taxon>Spermatophyta</taxon>
        <taxon>Magnoliopsida</taxon>
        <taxon>eudicotyledons</taxon>
        <taxon>Gunneridae</taxon>
        <taxon>Pentapetalae</taxon>
        <taxon>asterids</taxon>
        <taxon>lamiids</taxon>
        <taxon>Solanales</taxon>
        <taxon>Solanaceae</taxon>
        <taxon>Solanoideae</taxon>
        <taxon>Datureae</taxon>
        <taxon>Datura</taxon>
    </lineage>
</organism>
<protein>
    <submittedName>
        <fullName evidence="1">Uncharacterized protein</fullName>
    </submittedName>
</protein>
<proteinExistence type="predicted"/>
<reference evidence="1 2" key="1">
    <citation type="journal article" date="2021" name="BMC Genomics">
        <title>Datura genome reveals duplications of psychoactive alkaloid biosynthetic genes and high mutation rate following tissue culture.</title>
        <authorList>
            <person name="Rajewski A."/>
            <person name="Carter-House D."/>
            <person name="Stajich J."/>
            <person name="Litt A."/>
        </authorList>
    </citation>
    <scope>NUCLEOTIDE SEQUENCE [LARGE SCALE GENOMIC DNA]</scope>
    <source>
        <strain evidence="1">AR-01</strain>
    </source>
</reference>
<evidence type="ECO:0000313" key="2">
    <source>
        <dbReference type="Proteomes" id="UP000823775"/>
    </source>
</evidence>
<evidence type="ECO:0000313" key="1">
    <source>
        <dbReference type="EMBL" id="MCD7470813.1"/>
    </source>
</evidence>
<accession>A0ABS8THZ8</accession>
<keyword evidence="2" id="KW-1185">Reference proteome</keyword>
<gene>
    <name evidence="1" type="ORF">HAX54_010967</name>
</gene>
<name>A0ABS8THZ8_DATST</name>
<sequence>HQGEWLRYEWIVLGEHPNEQMSGSRYANAGVYMICSLMIDVTDTQHPASSFHYRRRTWTMIEHQCITMNWEAHRGGYHGEFYYDEVSQCQLYCGAYRVEHHISVTGTSHAQQTQGSLSLNIKWVIYVKLHHVGLRVRSSLQCIALKN</sequence>
<dbReference type="EMBL" id="JACEIK010001611">
    <property type="protein sequence ID" value="MCD7470813.1"/>
    <property type="molecule type" value="Genomic_DNA"/>
</dbReference>
<comment type="caution">
    <text evidence="1">The sequence shown here is derived from an EMBL/GenBank/DDBJ whole genome shotgun (WGS) entry which is preliminary data.</text>
</comment>
<feature type="non-terminal residue" evidence="1">
    <location>
        <position position="1"/>
    </location>
</feature>